<comment type="subcellular location">
    <subcellularLocation>
        <location evidence="2">Cytoplasm</location>
    </subcellularLocation>
    <subcellularLocation>
        <location evidence="1">Nucleus</location>
        <location evidence="1">Cajal body</location>
    </subcellularLocation>
    <subcellularLocation>
        <location evidence="3">Nucleus</location>
        <location evidence="3">Nucleolus</location>
    </subcellularLocation>
</comment>
<comment type="caution">
    <text evidence="23">The sequence shown here is derived from an EMBL/GenBank/DDBJ whole genome shotgun (WGS) entry which is preliminary data.</text>
</comment>
<evidence type="ECO:0000313" key="24">
    <source>
        <dbReference type="Proteomes" id="UP000037460"/>
    </source>
</evidence>
<name>A0A0M0JVZ6_9EUKA</name>
<dbReference type="GO" id="GO:0034719">
    <property type="term" value="C:SMN-Sm protein complex"/>
    <property type="evidence" value="ECO:0007669"/>
    <property type="project" value="InterPro"/>
</dbReference>
<evidence type="ECO:0000313" key="23">
    <source>
        <dbReference type="EMBL" id="KOO30313.1"/>
    </source>
</evidence>
<dbReference type="Pfam" id="PF11095">
    <property type="entry name" value="Gemin7"/>
    <property type="match status" value="1"/>
</dbReference>
<evidence type="ECO:0000256" key="2">
    <source>
        <dbReference type="ARBA" id="ARBA00004496"/>
    </source>
</evidence>
<evidence type="ECO:0000256" key="14">
    <source>
        <dbReference type="ARBA" id="ARBA00047418"/>
    </source>
</evidence>
<evidence type="ECO:0000256" key="5">
    <source>
        <dbReference type="ARBA" id="ARBA00022490"/>
    </source>
</evidence>
<dbReference type="Proteomes" id="UP000037460">
    <property type="component" value="Unassembled WGS sequence"/>
</dbReference>
<comment type="similarity">
    <text evidence="13">Belongs to the methyltransferase superfamily. Trimethylguanosine synthase family.</text>
</comment>
<accession>A0A0M0JVZ6</accession>
<dbReference type="PANTHER" id="PTHR14741">
    <property type="entry name" value="S-ADENOSYLMETHIONINE-DEPENDENT METHYLTRANSFERASE RELATED"/>
    <property type="match status" value="1"/>
</dbReference>
<comment type="catalytic activity">
    <reaction evidence="14">
        <text>a 5'-end (N(2),N(7)-dimethyl 5'-triphosphoguanosine)-ribonucleoside in snoRNA + S-adenosyl-L-methionine = a 5'-end (N(2),N(2),N(7)-trimethyl 5'-triphosphoguanosine)-ribonucleoside in snoRNA + S-adenosyl-L-homocysteine + H(+)</text>
        <dbReference type="Rhea" id="RHEA:78507"/>
        <dbReference type="Rhea" id="RHEA-COMP:19088"/>
        <dbReference type="Rhea" id="RHEA-COMP:19090"/>
        <dbReference type="ChEBI" id="CHEBI:15378"/>
        <dbReference type="ChEBI" id="CHEBI:57856"/>
        <dbReference type="ChEBI" id="CHEBI:59789"/>
        <dbReference type="ChEBI" id="CHEBI:167623"/>
        <dbReference type="ChEBI" id="CHEBI:172880"/>
    </reaction>
    <physiologicalReaction direction="left-to-right" evidence="14">
        <dbReference type="Rhea" id="RHEA:78508"/>
    </physiologicalReaction>
</comment>
<evidence type="ECO:0000256" key="13">
    <source>
        <dbReference type="ARBA" id="ARBA00025783"/>
    </source>
</evidence>
<reference evidence="24" key="1">
    <citation type="journal article" date="2015" name="PLoS Genet.">
        <title>Genome Sequence and Transcriptome Analyses of Chrysochromulina tobin: Metabolic Tools for Enhanced Algal Fitness in the Prominent Order Prymnesiales (Haptophyceae).</title>
        <authorList>
            <person name="Hovde B.T."/>
            <person name="Deodato C.R."/>
            <person name="Hunsperger H.M."/>
            <person name="Ryken S.A."/>
            <person name="Yost W."/>
            <person name="Jha R.K."/>
            <person name="Patterson J."/>
            <person name="Monnat R.J. Jr."/>
            <person name="Barlow S.B."/>
            <person name="Starkenburg S.R."/>
            <person name="Cattolico R.A."/>
        </authorList>
    </citation>
    <scope>NUCLEOTIDE SEQUENCE</scope>
    <source>
        <strain evidence="24">CCMP291</strain>
    </source>
</reference>
<dbReference type="GO" id="GO:0005730">
    <property type="term" value="C:nucleolus"/>
    <property type="evidence" value="ECO:0007669"/>
    <property type="project" value="UniProtKB-SubCell"/>
</dbReference>
<keyword evidence="6" id="KW-0597">Phosphoprotein</keyword>
<keyword evidence="9" id="KW-0949">S-adenosyl-L-methionine</keyword>
<evidence type="ECO:0000256" key="17">
    <source>
        <dbReference type="ARBA" id="ARBA00049075"/>
    </source>
</evidence>
<dbReference type="GO" id="GO:0071164">
    <property type="term" value="F:RNA cap trimethylguanosine synthase activity"/>
    <property type="evidence" value="ECO:0007669"/>
    <property type="project" value="TreeGrafter"/>
</dbReference>
<keyword evidence="24" id="KW-1185">Reference proteome</keyword>
<evidence type="ECO:0000256" key="22">
    <source>
        <dbReference type="ARBA" id="ARBA00081504"/>
    </source>
</evidence>
<comment type="catalytic activity">
    <reaction evidence="17">
        <text>a 5'-end (N(7)-methyl 5'-triphosphoguanosine)-ribonucleoside in snRNA + S-adenosyl-L-methionine = a 5'-end (N(2),N(7)-dimethyl 5'-triphosphoguanosine)-ribonucleoside in snRNA + S-adenosyl-L-homocysteine + H(+)</text>
        <dbReference type="Rhea" id="RHEA:78471"/>
        <dbReference type="Rhea" id="RHEA-COMP:19085"/>
        <dbReference type="Rhea" id="RHEA-COMP:19087"/>
        <dbReference type="ChEBI" id="CHEBI:15378"/>
        <dbReference type="ChEBI" id="CHEBI:57856"/>
        <dbReference type="ChEBI" id="CHEBI:59789"/>
        <dbReference type="ChEBI" id="CHEBI:156461"/>
        <dbReference type="ChEBI" id="CHEBI:172880"/>
    </reaction>
    <physiologicalReaction direction="left-to-right" evidence="17">
        <dbReference type="Rhea" id="RHEA:78472"/>
    </physiologicalReaction>
</comment>
<proteinExistence type="inferred from homology"/>
<keyword evidence="12" id="KW-0539">Nucleus</keyword>
<dbReference type="InterPro" id="IPR029063">
    <property type="entry name" value="SAM-dependent_MTases_sf"/>
</dbReference>
<dbReference type="EMBL" id="JWZX01002248">
    <property type="protein sequence ID" value="KOO30313.1"/>
    <property type="molecule type" value="Genomic_DNA"/>
</dbReference>
<dbReference type="Pfam" id="PF09445">
    <property type="entry name" value="Methyltransf_15"/>
    <property type="match status" value="1"/>
</dbReference>
<protein>
    <recommendedName>
        <fullName evidence="4">Trimethylguanosine synthase</fullName>
    </recommendedName>
    <alternativeName>
        <fullName evidence="18">Cap-specific guanine-N(2) methyltransferase</fullName>
    </alternativeName>
    <alternativeName>
        <fullName evidence="21">Nuclear receptor coactivator 6-interacting protein</fullName>
    </alternativeName>
    <alternativeName>
        <fullName evidence="22">PRIP-interacting protein with methyltransferase motif</fullName>
    </alternativeName>
</protein>
<evidence type="ECO:0000256" key="4">
    <source>
        <dbReference type="ARBA" id="ARBA00018517"/>
    </source>
</evidence>
<dbReference type="InterPro" id="IPR020338">
    <property type="entry name" value="SMN_gemin7"/>
</dbReference>
<dbReference type="AlphaFoldDB" id="A0A0M0JVZ6"/>
<keyword evidence="7" id="KW-0489">Methyltransferase</keyword>
<evidence type="ECO:0000256" key="9">
    <source>
        <dbReference type="ARBA" id="ARBA00022691"/>
    </source>
</evidence>
<evidence type="ECO:0000256" key="12">
    <source>
        <dbReference type="ARBA" id="ARBA00023242"/>
    </source>
</evidence>
<evidence type="ECO:0000256" key="7">
    <source>
        <dbReference type="ARBA" id="ARBA00022603"/>
    </source>
</evidence>
<dbReference type="OrthoDB" id="194443at2759"/>
<evidence type="ECO:0000256" key="15">
    <source>
        <dbReference type="ARBA" id="ARBA00048740"/>
    </source>
</evidence>
<organism evidence="23 24">
    <name type="scientific">Chrysochromulina tobinii</name>
    <dbReference type="NCBI Taxonomy" id="1460289"/>
    <lineage>
        <taxon>Eukaryota</taxon>
        <taxon>Haptista</taxon>
        <taxon>Haptophyta</taxon>
        <taxon>Prymnesiophyceae</taxon>
        <taxon>Prymnesiales</taxon>
        <taxon>Chrysochromulinaceae</taxon>
        <taxon>Chrysochromulina</taxon>
    </lineage>
</organism>
<comment type="subunit">
    <text evidence="20">May form homooligomers. Interacts with CREBBP/CBP, EED/WAIT1, EP300/P300, NCOA6/PRIP, PPARBP/PBP and SMN.</text>
</comment>
<dbReference type="CDD" id="cd02440">
    <property type="entry name" value="AdoMet_MTases"/>
    <property type="match status" value="1"/>
</dbReference>
<evidence type="ECO:0000256" key="8">
    <source>
        <dbReference type="ARBA" id="ARBA00022679"/>
    </source>
</evidence>
<gene>
    <name evidence="23" type="ORF">Ctob_005909</name>
</gene>
<dbReference type="Gene3D" id="2.30.30.100">
    <property type="match status" value="1"/>
</dbReference>
<evidence type="ECO:0000256" key="11">
    <source>
        <dbReference type="ARBA" id="ARBA00023163"/>
    </source>
</evidence>
<evidence type="ECO:0000256" key="1">
    <source>
        <dbReference type="ARBA" id="ARBA00004408"/>
    </source>
</evidence>
<dbReference type="PANTHER" id="PTHR14741:SF32">
    <property type="entry name" value="TRIMETHYLGUANOSINE SYNTHASE"/>
    <property type="match status" value="1"/>
</dbReference>
<dbReference type="Gene3D" id="3.40.50.150">
    <property type="entry name" value="Vaccinia Virus protein VP39"/>
    <property type="match status" value="1"/>
</dbReference>
<evidence type="ECO:0000256" key="6">
    <source>
        <dbReference type="ARBA" id="ARBA00022553"/>
    </source>
</evidence>
<evidence type="ECO:0000256" key="21">
    <source>
        <dbReference type="ARBA" id="ARBA00079339"/>
    </source>
</evidence>
<keyword evidence="8" id="KW-0808">Transferase</keyword>
<evidence type="ECO:0000256" key="10">
    <source>
        <dbReference type="ARBA" id="ARBA00023015"/>
    </source>
</evidence>
<dbReference type="GO" id="GO:0015030">
    <property type="term" value="C:Cajal body"/>
    <property type="evidence" value="ECO:0007669"/>
    <property type="project" value="UniProtKB-SubCell"/>
</dbReference>
<evidence type="ECO:0000256" key="16">
    <source>
        <dbReference type="ARBA" id="ARBA00048763"/>
    </source>
</evidence>
<sequence>MCTVERTSCGGVLRAIDADQVHAIVDLLETPLGIYPCATVRTRDLLWADLGRDWSLSAPLPVRPEWVDGDDDELENVSVTPSPDVQALHGLGIGAATAAAGSTPANEKYFVQRYMLFSRYDEGVQLDDEGWFSVTPEVLARHIAERCRCDLILDAFAGVGGNAIQFAFECERVLAIELDRPRLLLAQHNARVYEVADRIEWMHGDFLALAPSLKADVVFLSPPWGGPEYTQAKTFDLVTMMGGLDGAEILRAALRIAPNVAYFLPRNADERQIAQLAAEAGVPVEIERCRLNGHPKGIMAYFGFEQEVG</sequence>
<dbReference type="InterPro" id="IPR019012">
    <property type="entry name" value="RNA_cap_Gua-N2-MeTrfase"/>
</dbReference>
<evidence type="ECO:0000256" key="3">
    <source>
        <dbReference type="ARBA" id="ARBA00004604"/>
    </source>
</evidence>
<keyword evidence="10" id="KW-0805">Transcription regulation</keyword>
<evidence type="ECO:0000256" key="20">
    <source>
        <dbReference type="ARBA" id="ARBA00064494"/>
    </source>
</evidence>
<evidence type="ECO:0000256" key="18">
    <source>
        <dbReference type="ARBA" id="ARBA00049790"/>
    </source>
</evidence>
<dbReference type="FunFam" id="3.40.50.150:FF:000066">
    <property type="entry name" value="Trimethylguanosine synthase 1"/>
    <property type="match status" value="1"/>
</dbReference>
<comment type="catalytic activity">
    <reaction evidence="15">
        <text>a 5'-end (N(7)-methyl 5'-triphosphoguanosine)-ribonucleoside in snoRNA + S-adenosyl-L-methionine = a 5'-end (N(2),N(7)-dimethyl 5'-triphosphoguanosine)-ribonucleoside in snoRNA + S-adenosyl-L-homocysteine + H(+)</text>
        <dbReference type="Rhea" id="RHEA:78475"/>
        <dbReference type="Rhea" id="RHEA-COMP:19086"/>
        <dbReference type="Rhea" id="RHEA-COMP:19088"/>
        <dbReference type="ChEBI" id="CHEBI:15378"/>
        <dbReference type="ChEBI" id="CHEBI:57856"/>
        <dbReference type="ChEBI" id="CHEBI:59789"/>
        <dbReference type="ChEBI" id="CHEBI:156461"/>
        <dbReference type="ChEBI" id="CHEBI:172880"/>
    </reaction>
    <physiologicalReaction direction="left-to-right" evidence="15">
        <dbReference type="Rhea" id="RHEA:78476"/>
    </physiologicalReaction>
</comment>
<keyword evidence="11" id="KW-0804">Transcription</keyword>
<keyword evidence="5" id="KW-0963">Cytoplasm</keyword>
<dbReference type="SUPFAM" id="SSF53335">
    <property type="entry name" value="S-adenosyl-L-methionine-dependent methyltransferases"/>
    <property type="match status" value="1"/>
</dbReference>
<comment type="function">
    <text evidence="19">Catalyzes the 2 serial methylation steps for the conversion of the 7-monomethylguanosine (m(7)G) caps of snRNAs and snoRNAs to a 2,2,7-trimethylguanosine (m(2,2,7)G) cap structure. The enzyme is specific for guanine, and N7 methylation must precede N2 methylation. Hypermethylation of the m7G cap of U snRNAs leads to their concentration in nuclear foci, their colocalization with coilin and the formation of canonical Cajal bodies (CBs). Plays a role in transcriptional regulation.</text>
</comment>
<evidence type="ECO:0000256" key="19">
    <source>
        <dbReference type="ARBA" id="ARBA00057179"/>
    </source>
</evidence>
<comment type="catalytic activity">
    <reaction evidence="16">
        <text>a 5'-end (N(2),N(7)-dimethyl 5'-triphosphoguanosine)-ribonucleoside in snRNA + S-adenosyl-L-methionine = a 5'-end (N(2),N(2),N(7)-trimethyl 5'-triphosphoguanosine)-ribonucleoside in snRNA + S-adenosyl-L-homocysteine + H(+)</text>
        <dbReference type="Rhea" id="RHEA:78479"/>
        <dbReference type="Rhea" id="RHEA-COMP:19087"/>
        <dbReference type="Rhea" id="RHEA-COMP:19089"/>
        <dbReference type="ChEBI" id="CHEBI:15378"/>
        <dbReference type="ChEBI" id="CHEBI:57856"/>
        <dbReference type="ChEBI" id="CHEBI:59789"/>
        <dbReference type="ChEBI" id="CHEBI:167623"/>
        <dbReference type="ChEBI" id="CHEBI:172880"/>
    </reaction>
    <physiologicalReaction direction="left-to-right" evidence="16">
        <dbReference type="Rhea" id="RHEA:78480"/>
    </physiologicalReaction>
</comment>